<organism evidence="2 3">
    <name type="scientific">Halocynthiibacter styelae</name>
    <dbReference type="NCBI Taxonomy" id="2761955"/>
    <lineage>
        <taxon>Bacteria</taxon>
        <taxon>Pseudomonadati</taxon>
        <taxon>Pseudomonadota</taxon>
        <taxon>Alphaproteobacteria</taxon>
        <taxon>Rhodobacterales</taxon>
        <taxon>Paracoccaceae</taxon>
        <taxon>Halocynthiibacter</taxon>
    </lineage>
</organism>
<dbReference type="PANTHER" id="PTHR43031:SF16">
    <property type="entry name" value="OXIDOREDUCTASE"/>
    <property type="match status" value="1"/>
</dbReference>
<dbReference type="PROSITE" id="PS50206">
    <property type="entry name" value="RHODANESE_3"/>
    <property type="match status" value="1"/>
</dbReference>
<evidence type="ECO:0000313" key="3">
    <source>
        <dbReference type="Proteomes" id="UP000640583"/>
    </source>
</evidence>
<dbReference type="PANTHER" id="PTHR43031">
    <property type="entry name" value="FAD-DEPENDENT OXIDOREDUCTASE"/>
    <property type="match status" value="1"/>
</dbReference>
<name>A0A8J7IC79_9RHOB</name>
<dbReference type="EMBL" id="JADCKQ010000001">
    <property type="protein sequence ID" value="MBI1492419.1"/>
    <property type="molecule type" value="Genomic_DNA"/>
</dbReference>
<dbReference type="SUPFAM" id="SSF52821">
    <property type="entry name" value="Rhodanese/Cell cycle control phosphatase"/>
    <property type="match status" value="1"/>
</dbReference>
<comment type="caution">
    <text evidence="2">The sequence shown here is derived from an EMBL/GenBank/DDBJ whole genome shotgun (WGS) entry which is preliminary data.</text>
</comment>
<dbReference type="RefSeq" id="WP_228847338.1">
    <property type="nucleotide sequence ID" value="NZ_JADCKQ010000001.1"/>
</dbReference>
<gene>
    <name evidence="2" type="ORF">H1D41_02070</name>
</gene>
<dbReference type="Pfam" id="PF00581">
    <property type="entry name" value="Rhodanese"/>
    <property type="match status" value="1"/>
</dbReference>
<dbReference type="SMART" id="SM00450">
    <property type="entry name" value="RHOD"/>
    <property type="match status" value="1"/>
</dbReference>
<proteinExistence type="predicted"/>
<evidence type="ECO:0000313" key="2">
    <source>
        <dbReference type="EMBL" id="MBI1492419.1"/>
    </source>
</evidence>
<dbReference type="AlphaFoldDB" id="A0A8J7IC79"/>
<dbReference type="InterPro" id="IPR050229">
    <property type="entry name" value="GlpE_sulfurtransferase"/>
</dbReference>
<evidence type="ECO:0000259" key="1">
    <source>
        <dbReference type="PROSITE" id="PS50206"/>
    </source>
</evidence>
<reference evidence="2" key="1">
    <citation type="submission" date="2020-10" db="EMBL/GenBank/DDBJ databases">
        <title>Paenihalocynthiibacter styelae gen. nov., sp. nov., isolated from stalked sea squirt Styela clava.</title>
        <authorList>
            <person name="Kim Y.-O."/>
            <person name="Yoon J.-H."/>
        </authorList>
    </citation>
    <scope>NUCLEOTIDE SEQUENCE</scope>
    <source>
        <strain evidence="2">MYP1-1</strain>
    </source>
</reference>
<dbReference type="InterPro" id="IPR036873">
    <property type="entry name" value="Rhodanese-like_dom_sf"/>
</dbReference>
<sequence>MFNFIKAMSAGKIDTGEAVARINAGTMTLIDIRDPGEVQASGIASGALHIPMGQLPTRARPGHKDCASGLTFDTPLALYCASGARSGMAAQTLRKMGYKEVQNFGALADWQRAGGTITNI</sequence>
<dbReference type="Gene3D" id="3.40.250.10">
    <property type="entry name" value="Rhodanese-like domain"/>
    <property type="match status" value="1"/>
</dbReference>
<keyword evidence="3" id="KW-1185">Reference proteome</keyword>
<feature type="domain" description="Rhodanese" evidence="1">
    <location>
        <begin position="23"/>
        <end position="119"/>
    </location>
</feature>
<protein>
    <submittedName>
        <fullName evidence="2">Sulfurtransferase</fullName>
    </submittedName>
</protein>
<accession>A0A8J7IC79</accession>
<dbReference type="Proteomes" id="UP000640583">
    <property type="component" value="Unassembled WGS sequence"/>
</dbReference>
<dbReference type="InterPro" id="IPR001763">
    <property type="entry name" value="Rhodanese-like_dom"/>
</dbReference>